<comment type="caution">
    <text evidence="2">The sequence shown here is derived from an EMBL/GenBank/DDBJ whole genome shotgun (WGS) entry which is preliminary data.</text>
</comment>
<gene>
    <name evidence="2" type="ORF">Vretifemale_11677</name>
</gene>
<evidence type="ECO:0000256" key="1">
    <source>
        <dbReference type="SAM" id="MobiDB-lite"/>
    </source>
</evidence>
<evidence type="ECO:0000313" key="2">
    <source>
        <dbReference type="EMBL" id="GIL83007.1"/>
    </source>
</evidence>
<dbReference type="OrthoDB" id="538877at2759"/>
<proteinExistence type="predicted"/>
<accession>A0A8J4FQD4</accession>
<reference evidence="2" key="1">
    <citation type="journal article" date="2021" name="Proc. Natl. Acad. Sci. U.S.A.">
        <title>Three genomes in the algal genus Volvox reveal the fate of a haploid sex-determining region after a transition to homothallism.</title>
        <authorList>
            <person name="Yamamoto K."/>
            <person name="Hamaji T."/>
            <person name="Kawai-Toyooka H."/>
            <person name="Matsuzaki R."/>
            <person name="Takahashi F."/>
            <person name="Nishimura Y."/>
            <person name="Kawachi M."/>
            <person name="Noguchi H."/>
            <person name="Minakuchi Y."/>
            <person name="Umen J.G."/>
            <person name="Toyoda A."/>
            <person name="Nozaki H."/>
        </authorList>
    </citation>
    <scope>NUCLEOTIDE SEQUENCE</scope>
    <source>
        <strain evidence="2">NIES-3786</strain>
    </source>
</reference>
<sequence length="220" mass="24398">MEFARCGGSWTCFGSRKTSVAVTARQSNYRQDWRIDGPTPGGRGRDQGHGGRGAARGRGRRPPTPQAPSRLFNDDQADYSGPNSRSTNILAPRQPPRHRLAQPTPLPPTPLQHAPHISPPSRNPQEPFENLYSWIQTQHAGGIVVRRETWEKLLGHIRTSGHARQALDLMLQDAEVRDAAGWDWATHGYGQTAFQLVQVAGRLARLSWQGSCWSGERSSI</sequence>
<evidence type="ECO:0000313" key="3">
    <source>
        <dbReference type="Proteomes" id="UP000747110"/>
    </source>
</evidence>
<dbReference type="EMBL" id="BNCP01000025">
    <property type="protein sequence ID" value="GIL83007.1"/>
    <property type="molecule type" value="Genomic_DNA"/>
</dbReference>
<keyword evidence="3" id="KW-1185">Reference proteome</keyword>
<dbReference type="AlphaFoldDB" id="A0A8J4FQD4"/>
<protein>
    <submittedName>
        <fullName evidence="2">Uncharacterized protein</fullName>
    </submittedName>
</protein>
<name>A0A8J4FQD4_9CHLO</name>
<dbReference type="Proteomes" id="UP000747110">
    <property type="component" value="Unassembled WGS sequence"/>
</dbReference>
<organism evidence="2 3">
    <name type="scientific">Volvox reticuliferus</name>
    <dbReference type="NCBI Taxonomy" id="1737510"/>
    <lineage>
        <taxon>Eukaryota</taxon>
        <taxon>Viridiplantae</taxon>
        <taxon>Chlorophyta</taxon>
        <taxon>core chlorophytes</taxon>
        <taxon>Chlorophyceae</taxon>
        <taxon>CS clade</taxon>
        <taxon>Chlamydomonadales</taxon>
        <taxon>Volvocaceae</taxon>
        <taxon>Volvox</taxon>
    </lineage>
</organism>
<feature type="region of interest" description="Disordered" evidence="1">
    <location>
        <begin position="31"/>
        <end position="125"/>
    </location>
</feature>